<dbReference type="EMBL" id="CM008054">
    <property type="protein sequence ID" value="PVH32486.1"/>
    <property type="molecule type" value="Genomic_DNA"/>
</dbReference>
<feature type="domain" description="TTF-type" evidence="2">
    <location>
        <begin position="232"/>
        <end position="306"/>
    </location>
</feature>
<evidence type="ECO:0000313" key="3">
    <source>
        <dbReference type="EMBL" id="PVH32486.1"/>
    </source>
</evidence>
<dbReference type="InterPro" id="IPR006580">
    <property type="entry name" value="Znf_TTF"/>
</dbReference>
<reference evidence="3" key="1">
    <citation type="submission" date="2018-04" db="EMBL/GenBank/DDBJ databases">
        <title>WGS assembly of Panicum hallii.</title>
        <authorList>
            <person name="Lovell J."/>
            <person name="Jenkins J."/>
            <person name="Lowry D."/>
            <person name="Mamidi S."/>
            <person name="Sreedasyam A."/>
            <person name="Weng X."/>
            <person name="Barry K."/>
            <person name="Bonette J."/>
            <person name="Campitelli B."/>
            <person name="Daum C."/>
            <person name="Gordon S."/>
            <person name="Gould B."/>
            <person name="Lipzen A."/>
            <person name="Macqueen A."/>
            <person name="Palacio-Mejia J."/>
            <person name="Plott C."/>
            <person name="Shakirov E."/>
            <person name="Shu S."/>
            <person name="Yoshinaga Y."/>
            <person name="Zane M."/>
            <person name="Rokhsar D."/>
            <person name="Grimwood J."/>
            <person name="Schmutz J."/>
            <person name="Juenger T."/>
        </authorList>
    </citation>
    <scope>NUCLEOTIDE SEQUENCE [LARGE SCALE GENOMIC DNA]</scope>
    <source>
        <strain evidence="3">FIL2</strain>
    </source>
</reference>
<dbReference type="AlphaFoldDB" id="A0A2T8I491"/>
<protein>
    <recommendedName>
        <fullName evidence="2">TTF-type domain-containing protein</fullName>
    </recommendedName>
</protein>
<name>A0A2T8I491_9POAL</name>
<feature type="compositionally biased region" description="Pro residues" evidence="1">
    <location>
        <begin position="1"/>
        <end position="11"/>
    </location>
</feature>
<dbReference type="Proteomes" id="UP000243499">
    <property type="component" value="Chromosome 9"/>
</dbReference>
<dbReference type="PANTHER" id="PTHR45749">
    <property type="match status" value="1"/>
</dbReference>
<gene>
    <name evidence="3" type="ORF">PAHAL_9G410500</name>
</gene>
<feature type="region of interest" description="Disordered" evidence="1">
    <location>
        <begin position="1"/>
        <end position="29"/>
    </location>
</feature>
<evidence type="ECO:0000256" key="1">
    <source>
        <dbReference type="SAM" id="MobiDB-lite"/>
    </source>
</evidence>
<dbReference type="PANTHER" id="PTHR45749:SF30">
    <property type="entry name" value="ZINC FINGER MYM-TYPE PROTEIN 1-LIKE"/>
    <property type="match status" value="1"/>
</dbReference>
<evidence type="ECO:0000259" key="2">
    <source>
        <dbReference type="SMART" id="SM00597"/>
    </source>
</evidence>
<organism evidence="3">
    <name type="scientific">Panicum hallii</name>
    <dbReference type="NCBI Taxonomy" id="206008"/>
    <lineage>
        <taxon>Eukaryota</taxon>
        <taxon>Viridiplantae</taxon>
        <taxon>Streptophyta</taxon>
        <taxon>Embryophyta</taxon>
        <taxon>Tracheophyta</taxon>
        <taxon>Spermatophyta</taxon>
        <taxon>Magnoliopsida</taxon>
        <taxon>Liliopsida</taxon>
        <taxon>Poales</taxon>
        <taxon>Poaceae</taxon>
        <taxon>PACMAD clade</taxon>
        <taxon>Panicoideae</taxon>
        <taxon>Panicodae</taxon>
        <taxon>Paniceae</taxon>
        <taxon>Panicinae</taxon>
        <taxon>Panicum</taxon>
        <taxon>Panicum sect. Panicum</taxon>
    </lineage>
</organism>
<dbReference type="SMART" id="SM00597">
    <property type="entry name" value="ZnF_TTF"/>
    <property type="match status" value="1"/>
</dbReference>
<accession>A0A2T8I491</accession>
<sequence>MSPPHRSPIPPDRSQATESTTATRLDIRPDDHAAALSSRLPVLDPDAAGSVELGRLPCPALLPLAVSPPPPDSALPLRRCRVLLDCRQGLKMKRKNGPAVNLKSFLERSAAKKRAQKQNQNPSTRESQLQLVIYQARSEPEIENEIDCGDGNGITSILSDAENNDILNVESVSDDEDSNHGTYDIVHDPGLRPSILDYDAKDQDSVRREYIALGPCQPKMKINDFPQHNCGGMRRFLPKWFNEFRWIEYSVTKDAAFCFVCYLFKDNTHGRGGDAFVTEGFRNWNMKVRAYTILNPLEFTKLELDVLRDDSGWQEFLGKVSSFCEKYKVRVVDMNGKYKPIQR</sequence>
<proteinExistence type="predicted"/>
<dbReference type="Gramene" id="PVH32486">
    <property type="protein sequence ID" value="PVH32486"/>
    <property type="gene ID" value="PAHAL_9G410500"/>
</dbReference>
<feature type="compositionally biased region" description="Polar residues" evidence="1">
    <location>
        <begin position="14"/>
        <end position="23"/>
    </location>
</feature>